<reference evidence="2 3" key="1">
    <citation type="submission" date="2019-06" db="EMBL/GenBank/DDBJ databases">
        <title>Streptomyces sporangiiformans sp. nov., a novel actinomycete isolated from soil in Mount Song.</title>
        <authorList>
            <person name="Han L."/>
        </authorList>
    </citation>
    <scope>NUCLEOTIDE SEQUENCE [LARGE SCALE GENOMIC DNA]</scope>
    <source>
        <strain evidence="2 3">NEAU-SSA 1</strain>
    </source>
</reference>
<dbReference type="GO" id="GO:0008171">
    <property type="term" value="F:O-methyltransferase activity"/>
    <property type="evidence" value="ECO:0007669"/>
    <property type="project" value="TreeGrafter"/>
</dbReference>
<dbReference type="AlphaFoldDB" id="A0A505DS97"/>
<dbReference type="PANTHER" id="PTHR36973">
    <property type="entry name" value="SLL1456 PROTEIN-RELATED"/>
    <property type="match status" value="1"/>
</dbReference>
<organism evidence="2 3">
    <name type="scientific">Streptomyces sporangiiformans</name>
    <dbReference type="NCBI Taxonomy" id="2315329"/>
    <lineage>
        <taxon>Bacteria</taxon>
        <taxon>Bacillati</taxon>
        <taxon>Actinomycetota</taxon>
        <taxon>Actinomycetes</taxon>
        <taxon>Kitasatosporales</taxon>
        <taxon>Streptomycetaceae</taxon>
        <taxon>Streptomyces</taxon>
    </lineage>
</organism>
<keyword evidence="2" id="KW-0808">Transferase</keyword>
<dbReference type="Gene3D" id="3.40.50.150">
    <property type="entry name" value="Vaccinia Virus protein VP39"/>
    <property type="match status" value="1"/>
</dbReference>
<protein>
    <submittedName>
        <fullName evidence="2">FkbM family methyltransferase</fullName>
    </submittedName>
</protein>
<keyword evidence="2" id="KW-0489">Methyltransferase</keyword>
<accession>A0A505DS97</accession>
<dbReference type="InterPro" id="IPR006342">
    <property type="entry name" value="FkbM_mtfrase"/>
</dbReference>
<name>A0A505DS97_9ACTN</name>
<proteinExistence type="predicted"/>
<dbReference type="RefSeq" id="WP_119098429.1">
    <property type="nucleotide sequence ID" value="NZ_QXMJ01000025.1"/>
</dbReference>
<dbReference type="Proteomes" id="UP000317378">
    <property type="component" value="Unassembled WGS sequence"/>
</dbReference>
<feature type="domain" description="Methyltransferase FkbM" evidence="1">
    <location>
        <begin position="155"/>
        <end position="323"/>
    </location>
</feature>
<gene>
    <name evidence="2" type="ORF">FGD71_000980</name>
</gene>
<dbReference type="NCBIfam" id="TIGR01444">
    <property type="entry name" value="fkbM_fam"/>
    <property type="match status" value="1"/>
</dbReference>
<dbReference type="InterPro" id="IPR029063">
    <property type="entry name" value="SAM-dependent_MTases_sf"/>
</dbReference>
<dbReference type="GO" id="GO:0032259">
    <property type="term" value="P:methylation"/>
    <property type="evidence" value="ECO:0007669"/>
    <property type="project" value="UniProtKB-KW"/>
</dbReference>
<evidence type="ECO:0000313" key="2">
    <source>
        <dbReference type="EMBL" id="TPQ24025.1"/>
    </source>
</evidence>
<comment type="caution">
    <text evidence="2">The sequence shown here is derived from an EMBL/GenBank/DDBJ whole genome shotgun (WGS) entry which is preliminary data.</text>
</comment>
<evidence type="ECO:0000259" key="1">
    <source>
        <dbReference type="Pfam" id="PF05050"/>
    </source>
</evidence>
<sequence>MQTLYRRLLNLLPKLGMQVLDLGPGDALVSRRGGRTRLPVGQGADLLARRNGGYAVTQVGEDTWVIARDRPAGAKAKAKAKAKPQAEAQAKAQAQAKAVGAWESVRLGDTGAHLLLDPQASAGDERVFQLAAAEYLCAHHVTALLDKYEVNCVFDVGANAGQYGSRLRRLGYTGRIVSFEPTSAAFAKLQKKAANDPDWWVFNFGLGREDATLDIHVDWNSMNSLLPPTDYGRGRYKRFAKSNTEQIEIRRLEAVMEEALDGLADPRPYLKMDTQGYDLEVFGGAGKRIEEFVGMQSEVALLQLYEGSPRMHEAVAVYEDSGFEITGMYPVTREPATGRVVEFDCVMMRAAASGG</sequence>
<dbReference type="PANTHER" id="PTHR36973:SF4">
    <property type="entry name" value="NODULATION PROTEIN"/>
    <property type="match status" value="1"/>
</dbReference>
<evidence type="ECO:0000313" key="3">
    <source>
        <dbReference type="Proteomes" id="UP000317378"/>
    </source>
</evidence>
<dbReference type="Pfam" id="PF05050">
    <property type="entry name" value="Methyltransf_21"/>
    <property type="match status" value="1"/>
</dbReference>
<keyword evidence="3" id="KW-1185">Reference proteome</keyword>
<dbReference type="SUPFAM" id="SSF53335">
    <property type="entry name" value="S-adenosyl-L-methionine-dependent methyltransferases"/>
    <property type="match status" value="1"/>
</dbReference>
<dbReference type="EMBL" id="VCHX02000025">
    <property type="protein sequence ID" value="TPQ24025.1"/>
    <property type="molecule type" value="Genomic_DNA"/>
</dbReference>
<dbReference type="InterPro" id="IPR053188">
    <property type="entry name" value="FkbM_Methyltransferase"/>
</dbReference>
<dbReference type="OrthoDB" id="4104638at2"/>